<name>A0AAE9XTU1_9PROT</name>
<evidence type="ECO:0000313" key="11">
    <source>
        <dbReference type="EMBL" id="WCL53283.1"/>
    </source>
</evidence>
<dbReference type="InterPro" id="IPR022337">
    <property type="entry name" value="Inositol_monophosphatase_SuhB"/>
</dbReference>
<dbReference type="GO" id="GO:0006020">
    <property type="term" value="P:inositol metabolic process"/>
    <property type="evidence" value="ECO:0007669"/>
    <property type="project" value="TreeGrafter"/>
</dbReference>
<dbReference type="GO" id="GO:0007165">
    <property type="term" value="P:signal transduction"/>
    <property type="evidence" value="ECO:0007669"/>
    <property type="project" value="TreeGrafter"/>
</dbReference>
<gene>
    <name evidence="11" type="ORF">PH603_12125</name>
</gene>
<dbReference type="CDD" id="cd01639">
    <property type="entry name" value="IMPase"/>
    <property type="match status" value="1"/>
</dbReference>
<dbReference type="SUPFAM" id="SSF56655">
    <property type="entry name" value="Carbohydrate phosphatase"/>
    <property type="match status" value="1"/>
</dbReference>
<feature type="binding site" evidence="9">
    <location>
        <position position="87"/>
    </location>
    <ligand>
        <name>Mg(2+)</name>
        <dbReference type="ChEBI" id="CHEBI:18420"/>
        <label>1</label>
        <note>catalytic</note>
    </ligand>
</feature>
<evidence type="ECO:0000256" key="5">
    <source>
        <dbReference type="ARBA" id="ARBA00019784"/>
    </source>
</evidence>
<proteinExistence type="inferred from homology"/>
<evidence type="ECO:0000313" key="12">
    <source>
        <dbReference type="Proteomes" id="UP001217500"/>
    </source>
</evidence>
<dbReference type="Pfam" id="PF00459">
    <property type="entry name" value="Inositol_P"/>
    <property type="match status" value="1"/>
</dbReference>
<dbReference type="Gene3D" id="3.30.540.10">
    <property type="entry name" value="Fructose-1,6-Bisphosphatase, subunit A, domain 1"/>
    <property type="match status" value="1"/>
</dbReference>
<comment type="similarity">
    <text evidence="3 10">Belongs to the inositol monophosphatase superfamily.</text>
</comment>
<dbReference type="Gene3D" id="3.40.190.80">
    <property type="match status" value="1"/>
</dbReference>
<dbReference type="PRINTS" id="PR01959">
    <property type="entry name" value="SBIMPHPHTASE"/>
</dbReference>
<comment type="cofactor">
    <cofactor evidence="2 9 10">
        <name>Mg(2+)</name>
        <dbReference type="ChEBI" id="CHEBI:18420"/>
    </cofactor>
</comment>
<evidence type="ECO:0000256" key="9">
    <source>
        <dbReference type="PIRSR" id="PIRSR600760-2"/>
    </source>
</evidence>
<feature type="binding site" evidence="9">
    <location>
        <position position="70"/>
    </location>
    <ligand>
        <name>Mg(2+)</name>
        <dbReference type="ChEBI" id="CHEBI:18420"/>
        <label>1</label>
        <note>catalytic</note>
    </ligand>
</feature>
<accession>A0AAE9XTU1</accession>
<feature type="binding site" evidence="9">
    <location>
        <position position="89"/>
    </location>
    <ligand>
        <name>Mg(2+)</name>
        <dbReference type="ChEBI" id="CHEBI:18420"/>
        <label>1</label>
        <note>catalytic</note>
    </ligand>
</feature>
<dbReference type="EC" id="3.1.3.25" evidence="4 10"/>
<comment type="catalytic activity">
    <reaction evidence="1 10">
        <text>a myo-inositol phosphate + H2O = myo-inositol + phosphate</text>
        <dbReference type="Rhea" id="RHEA:24056"/>
        <dbReference type="ChEBI" id="CHEBI:15377"/>
        <dbReference type="ChEBI" id="CHEBI:17268"/>
        <dbReference type="ChEBI" id="CHEBI:43474"/>
        <dbReference type="ChEBI" id="CHEBI:84139"/>
        <dbReference type="EC" id="3.1.3.25"/>
    </reaction>
</comment>
<dbReference type="PRINTS" id="PR00377">
    <property type="entry name" value="IMPHPHTASES"/>
</dbReference>
<dbReference type="RefSeq" id="WP_289502795.1">
    <property type="nucleotide sequence ID" value="NZ_CP116805.1"/>
</dbReference>
<dbReference type="FunFam" id="3.30.540.10:FF:000003">
    <property type="entry name" value="Inositol-1-monophosphatase"/>
    <property type="match status" value="1"/>
</dbReference>
<keyword evidence="7 10" id="KW-0378">Hydrolase</keyword>
<evidence type="ECO:0000256" key="1">
    <source>
        <dbReference type="ARBA" id="ARBA00001033"/>
    </source>
</evidence>
<dbReference type="PROSITE" id="PS00629">
    <property type="entry name" value="IMP_1"/>
    <property type="match status" value="1"/>
</dbReference>
<reference evidence="11" key="1">
    <citation type="submission" date="2023-01" db="EMBL/GenBank/DDBJ databases">
        <title>The genome sequence of Kordiimonadaceae bacterium 6D33.</title>
        <authorList>
            <person name="Liu Y."/>
        </authorList>
    </citation>
    <scope>NUCLEOTIDE SEQUENCE</scope>
    <source>
        <strain evidence="11">6D33</strain>
    </source>
</reference>
<feature type="binding site" evidence="9">
    <location>
        <position position="215"/>
    </location>
    <ligand>
        <name>Mg(2+)</name>
        <dbReference type="ChEBI" id="CHEBI:18420"/>
        <label>1</label>
        <note>catalytic</note>
    </ligand>
</feature>
<dbReference type="EMBL" id="CP116805">
    <property type="protein sequence ID" value="WCL53283.1"/>
    <property type="molecule type" value="Genomic_DNA"/>
</dbReference>
<evidence type="ECO:0000256" key="6">
    <source>
        <dbReference type="ARBA" id="ARBA00022723"/>
    </source>
</evidence>
<dbReference type="InterPro" id="IPR020583">
    <property type="entry name" value="Inositol_monoP_metal-BS"/>
</dbReference>
<evidence type="ECO:0000256" key="2">
    <source>
        <dbReference type="ARBA" id="ARBA00001946"/>
    </source>
</evidence>
<evidence type="ECO:0000256" key="7">
    <source>
        <dbReference type="ARBA" id="ARBA00022801"/>
    </source>
</evidence>
<dbReference type="PANTHER" id="PTHR20854">
    <property type="entry name" value="INOSITOL MONOPHOSPHATASE"/>
    <property type="match status" value="1"/>
</dbReference>
<dbReference type="InterPro" id="IPR033942">
    <property type="entry name" value="IMPase"/>
</dbReference>
<dbReference type="GO" id="GO:0008934">
    <property type="term" value="F:inositol monophosphate 1-phosphatase activity"/>
    <property type="evidence" value="ECO:0007669"/>
    <property type="project" value="InterPro"/>
</dbReference>
<sequence length="268" mass="28455">MLNPSRHLQAMIDAALAAGAGLMEDQKKLDTLEIRRKGPADPVSAADERAEKTLRTLLAAAEPTFGFLGEEGGLLAGSDPDHCWIVDPLDGTANFLHGTPLFGVNAALARGGDVIAGVIYLPALEEIYVAEKGKGAFCNGKRVQVSKRSNLSEAALACGIPFEGKPDHDLFMREMQLLTHRVGGIRRTGAASVDLAFTVAGRWDAYWERCTSAWDMAPGTILVAEAGGRFCHPSGDDWTIDGGAILATNGAVHDELLTVLKEAYASRG</sequence>
<protein>
    <recommendedName>
        <fullName evidence="5 10">Inositol-1-monophosphatase</fullName>
        <ecNumber evidence="4 10">3.1.3.25</ecNumber>
    </recommendedName>
</protein>
<dbReference type="GO" id="GO:0046872">
    <property type="term" value="F:metal ion binding"/>
    <property type="evidence" value="ECO:0007669"/>
    <property type="project" value="UniProtKB-KW"/>
</dbReference>
<keyword evidence="12" id="KW-1185">Reference proteome</keyword>
<dbReference type="Proteomes" id="UP001217500">
    <property type="component" value="Chromosome"/>
</dbReference>
<dbReference type="KEGG" id="gso:PH603_12125"/>
<dbReference type="InterPro" id="IPR000760">
    <property type="entry name" value="Inositol_monophosphatase-like"/>
</dbReference>
<keyword evidence="8 9" id="KW-0460">Magnesium</keyword>
<evidence type="ECO:0000256" key="8">
    <source>
        <dbReference type="ARBA" id="ARBA00022842"/>
    </source>
</evidence>
<keyword evidence="6 9" id="KW-0479">Metal-binding</keyword>
<dbReference type="PANTHER" id="PTHR20854:SF4">
    <property type="entry name" value="INOSITOL-1-MONOPHOSPHATASE-RELATED"/>
    <property type="match status" value="1"/>
</dbReference>
<dbReference type="AlphaFoldDB" id="A0AAE9XTU1"/>
<feature type="binding site" evidence="9">
    <location>
        <position position="90"/>
    </location>
    <ligand>
        <name>Mg(2+)</name>
        <dbReference type="ChEBI" id="CHEBI:18420"/>
        <label>2</label>
    </ligand>
</feature>
<evidence type="ECO:0000256" key="10">
    <source>
        <dbReference type="RuleBase" id="RU364068"/>
    </source>
</evidence>
<evidence type="ECO:0000256" key="4">
    <source>
        <dbReference type="ARBA" id="ARBA00013106"/>
    </source>
</evidence>
<organism evidence="11 12">
    <name type="scientific">Gimibacter soli</name>
    <dbReference type="NCBI Taxonomy" id="3024400"/>
    <lineage>
        <taxon>Bacteria</taxon>
        <taxon>Pseudomonadati</taxon>
        <taxon>Pseudomonadota</taxon>
        <taxon>Alphaproteobacteria</taxon>
        <taxon>Kordiimonadales</taxon>
        <taxon>Temperatibacteraceae</taxon>
        <taxon>Gimibacter</taxon>
    </lineage>
</organism>
<evidence type="ECO:0000256" key="3">
    <source>
        <dbReference type="ARBA" id="ARBA00009759"/>
    </source>
</evidence>